<feature type="compositionally biased region" description="Low complexity" evidence="11">
    <location>
        <begin position="171"/>
        <end position="205"/>
    </location>
</feature>
<evidence type="ECO:0000256" key="8">
    <source>
        <dbReference type="ARBA" id="ARBA00022840"/>
    </source>
</evidence>
<dbReference type="OrthoDB" id="1158011at2759"/>
<accession>A0A0D2WPR5</accession>
<dbReference type="InterPro" id="IPR050113">
    <property type="entry name" value="Ub_conjugating_enzyme"/>
</dbReference>
<keyword evidence="6" id="KW-0833">Ubl conjugation pathway</keyword>
<dbReference type="PhylomeDB" id="A0A0D2WPR5"/>
<keyword evidence="15" id="KW-1185">Reference proteome</keyword>
<feature type="transmembrane region" description="Helical" evidence="12">
    <location>
        <begin position="222"/>
        <end position="243"/>
    </location>
</feature>
<reference evidence="15" key="1">
    <citation type="submission" date="2011-02" db="EMBL/GenBank/DDBJ databases">
        <title>The Genome Sequence of Capsaspora owczarzaki ATCC 30864.</title>
        <authorList>
            <person name="Russ C."/>
            <person name="Cuomo C."/>
            <person name="Burger G."/>
            <person name="Gray M.W."/>
            <person name="Holland P.W.H."/>
            <person name="King N."/>
            <person name="Lang F.B.F."/>
            <person name="Roger A.J."/>
            <person name="Ruiz-Trillo I."/>
            <person name="Young S.K."/>
            <person name="Zeng Q."/>
            <person name="Gargeya S."/>
            <person name="Alvarado L."/>
            <person name="Berlin A."/>
            <person name="Chapman S.B."/>
            <person name="Chen Z."/>
            <person name="Freedman E."/>
            <person name="Gellesch M."/>
            <person name="Goldberg J."/>
            <person name="Griggs A."/>
            <person name="Gujja S."/>
            <person name="Heilman E."/>
            <person name="Heiman D."/>
            <person name="Howarth C."/>
            <person name="Mehta T."/>
            <person name="Neiman D."/>
            <person name="Pearson M."/>
            <person name="Roberts A."/>
            <person name="Saif S."/>
            <person name="Shea T."/>
            <person name="Shenoy N."/>
            <person name="Sisk P."/>
            <person name="Stolte C."/>
            <person name="Sykes S."/>
            <person name="White J."/>
            <person name="Yandava C."/>
            <person name="Haas B."/>
            <person name="Nusbaum C."/>
            <person name="Birren B."/>
        </authorList>
    </citation>
    <scope>NUCLEOTIDE SEQUENCE</scope>
    <source>
        <strain evidence="15">ATCC 30864</strain>
    </source>
</reference>
<dbReference type="FunCoup" id="A0A0D2WPR5">
    <property type="interactions" value="609"/>
</dbReference>
<dbReference type="STRING" id="595528.A0A0D2WPR5"/>
<feature type="region of interest" description="Disordered" evidence="11">
    <location>
        <begin position="171"/>
        <end position="219"/>
    </location>
</feature>
<keyword evidence="7" id="KW-0256">Endoplasmic reticulum</keyword>
<gene>
    <name evidence="14" type="ORF">CAOG_003638</name>
</gene>
<keyword evidence="3" id="KW-0808">Transferase</keyword>
<dbReference type="GO" id="GO:0005524">
    <property type="term" value="F:ATP binding"/>
    <property type="evidence" value="ECO:0007669"/>
    <property type="project" value="UniProtKB-KW"/>
</dbReference>
<dbReference type="SMART" id="SM00212">
    <property type="entry name" value="UBCc"/>
    <property type="match status" value="1"/>
</dbReference>
<evidence type="ECO:0000256" key="3">
    <source>
        <dbReference type="ARBA" id="ARBA00022679"/>
    </source>
</evidence>
<keyword evidence="4 12" id="KW-0812">Transmembrane</keyword>
<evidence type="ECO:0000256" key="4">
    <source>
        <dbReference type="ARBA" id="ARBA00022692"/>
    </source>
</evidence>
<evidence type="ECO:0000256" key="12">
    <source>
        <dbReference type="SAM" id="Phobius"/>
    </source>
</evidence>
<evidence type="ECO:0000256" key="11">
    <source>
        <dbReference type="SAM" id="MobiDB-lite"/>
    </source>
</evidence>
<evidence type="ECO:0000256" key="9">
    <source>
        <dbReference type="ARBA" id="ARBA00022989"/>
    </source>
</evidence>
<evidence type="ECO:0000259" key="13">
    <source>
        <dbReference type="PROSITE" id="PS50127"/>
    </source>
</evidence>
<evidence type="ECO:0000256" key="2">
    <source>
        <dbReference type="ARBA" id="ARBA00012486"/>
    </source>
</evidence>
<keyword evidence="5" id="KW-0547">Nucleotide-binding</keyword>
<dbReference type="InParanoid" id="A0A0D2WPR5"/>
<sequence>MSVQCTQRLQKEYRMILKDPVPYIRAVPRTSNILEWHYVITGPENSPYHNGLYHGKLVFPKDYPFKPPAISMFTPSGRFQTNTRLCLSMSDFHPELFNPAWSVASILTGLLSFMLESTPTTGSIESSDETKRQLALESAAVNLKQPLFCELFPELVEEIKAKAAAAAAAAETSSSSSSAPSTENPANNAPASPDNKPVAAGAGAASPARKNNRSAKHDPPTFLSNAVAAMLIGVFAAIVYCVLQTSV</sequence>
<dbReference type="Pfam" id="PF00179">
    <property type="entry name" value="UQ_con"/>
    <property type="match status" value="1"/>
</dbReference>
<evidence type="ECO:0000256" key="7">
    <source>
        <dbReference type="ARBA" id="ARBA00022824"/>
    </source>
</evidence>
<dbReference type="InterPro" id="IPR016135">
    <property type="entry name" value="UBQ-conjugating_enzyme/RWD"/>
</dbReference>
<dbReference type="RefSeq" id="XP_004363366.1">
    <property type="nucleotide sequence ID" value="XM_004363309.2"/>
</dbReference>
<dbReference type="CDD" id="cd23799">
    <property type="entry name" value="UBCc_UBE2J"/>
    <property type="match status" value="1"/>
</dbReference>
<dbReference type="InterPro" id="IPR000608">
    <property type="entry name" value="UBC"/>
</dbReference>
<dbReference type="FunFam" id="3.10.110.10:FF:000023">
    <property type="entry name" value="Ubiquitin-conjugating enzyme E2 J2"/>
    <property type="match status" value="1"/>
</dbReference>
<dbReference type="EC" id="2.3.2.23" evidence="2"/>
<keyword evidence="9 12" id="KW-1133">Transmembrane helix</keyword>
<dbReference type="GO" id="GO:0061631">
    <property type="term" value="F:ubiquitin conjugating enzyme activity"/>
    <property type="evidence" value="ECO:0007669"/>
    <property type="project" value="UniProtKB-EC"/>
</dbReference>
<organism evidence="14 15">
    <name type="scientific">Capsaspora owczarzaki (strain ATCC 30864)</name>
    <dbReference type="NCBI Taxonomy" id="595528"/>
    <lineage>
        <taxon>Eukaryota</taxon>
        <taxon>Filasterea</taxon>
        <taxon>Capsaspora</taxon>
    </lineage>
</organism>
<dbReference type="GO" id="GO:0005789">
    <property type="term" value="C:endoplasmic reticulum membrane"/>
    <property type="evidence" value="ECO:0007669"/>
    <property type="project" value="UniProtKB-SubCell"/>
</dbReference>
<dbReference type="Gene3D" id="3.10.110.10">
    <property type="entry name" value="Ubiquitin Conjugating Enzyme"/>
    <property type="match status" value="1"/>
</dbReference>
<evidence type="ECO:0000256" key="10">
    <source>
        <dbReference type="ARBA" id="ARBA00023136"/>
    </source>
</evidence>
<dbReference type="PROSITE" id="PS50127">
    <property type="entry name" value="UBC_2"/>
    <property type="match status" value="1"/>
</dbReference>
<evidence type="ECO:0000256" key="5">
    <source>
        <dbReference type="ARBA" id="ARBA00022741"/>
    </source>
</evidence>
<dbReference type="OMA" id="RNANFCE"/>
<evidence type="ECO:0000256" key="6">
    <source>
        <dbReference type="ARBA" id="ARBA00022786"/>
    </source>
</evidence>
<keyword evidence="10 12" id="KW-0472">Membrane</keyword>
<keyword evidence="8" id="KW-0067">ATP-binding</keyword>
<dbReference type="EMBL" id="KE346364">
    <property type="protein sequence ID" value="KJE92723.1"/>
    <property type="molecule type" value="Genomic_DNA"/>
</dbReference>
<comment type="subcellular location">
    <subcellularLocation>
        <location evidence="1">Endoplasmic reticulum membrane</location>
    </subcellularLocation>
</comment>
<dbReference type="Proteomes" id="UP000008743">
    <property type="component" value="Unassembled WGS sequence"/>
</dbReference>
<proteinExistence type="predicted"/>
<dbReference type="AlphaFoldDB" id="A0A0D2WPR5"/>
<evidence type="ECO:0000313" key="14">
    <source>
        <dbReference type="EMBL" id="KJE92723.1"/>
    </source>
</evidence>
<dbReference type="SUPFAM" id="SSF54495">
    <property type="entry name" value="UBC-like"/>
    <property type="match status" value="1"/>
</dbReference>
<dbReference type="eggNOG" id="KOG0894">
    <property type="taxonomic scope" value="Eukaryota"/>
</dbReference>
<dbReference type="PANTHER" id="PTHR24067">
    <property type="entry name" value="UBIQUITIN-CONJUGATING ENZYME E2"/>
    <property type="match status" value="1"/>
</dbReference>
<evidence type="ECO:0000313" key="15">
    <source>
        <dbReference type="Proteomes" id="UP000008743"/>
    </source>
</evidence>
<evidence type="ECO:0000256" key="1">
    <source>
        <dbReference type="ARBA" id="ARBA00004586"/>
    </source>
</evidence>
<protein>
    <recommendedName>
        <fullName evidence="2">E2 ubiquitin-conjugating enzyme</fullName>
        <ecNumber evidence="2">2.3.2.23</ecNumber>
    </recommendedName>
</protein>
<feature type="domain" description="UBC core" evidence="13">
    <location>
        <begin position="4"/>
        <end position="161"/>
    </location>
</feature>
<name>A0A0D2WPR5_CAPO3</name>